<dbReference type="PANTHER" id="PTHR46612:SF1">
    <property type="entry name" value="XYLOSIDE XYLOSYLTRANSFERASE 1"/>
    <property type="match status" value="1"/>
</dbReference>
<keyword evidence="3" id="KW-1185">Reference proteome</keyword>
<organism evidence="2 3">
    <name type="scientific">Sinanodonta woodiana</name>
    <name type="common">Chinese pond mussel</name>
    <name type="synonym">Anodonta woodiana</name>
    <dbReference type="NCBI Taxonomy" id="1069815"/>
    <lineage>
        <taxon>Eukaryota</taxon>
        <taxon>Metazoa</taxon>
        <taxon>Spiralia</taxon>
        <taxon>Lophotrochozoa</taxon>
        <taxon>Mollusca</taxon>
        <taxon>Bivalvia</taxon>
        <taxon>Autobranchia</taxon>
        <taxon>Heteroconchia</taxon>
        <taxon>Palaeoheterodonta</taxon>
        <taxon>Unionida</taxon>
        <taxon>Unionoidea</taxon>
        <taxon>Unionidae</taxon>
        <taxon>Unioninae</taxon>
        <taxon>Sinanodonta</taxon>
    </lineage>
</organism>
<comment type="caution">
    <text evidence="2">The sequence shown here is derived from an EMBL/GenBank/DDBJ whole genome shotgun (WGS) entry which is preliminary data.</text>
</comment>
<evidence type="ECO:0000313" key="2">
    <source>
        <dbReference type="EMBL" id="KAL3883664.1"/>
    </source>
</evidence>
<dbReference type="AlphaFoldDB" id="A0ABD3XBM8"/>
<proteinExistence type="predicted"/>
<dbReference type="EMBL" id="JBJQND010000003">
    <property type="protein sequence ID" value="KAL3883664.1"/>
    <property type="molecule type" value="Genomic_DNA"/>
</dbReference>
<gene>
    <name evidence="2" type="ORF">ACJMK2_029904</name>
</gene>
<accession>A0ABD3XBM8</accession>
<dbReference type="SUPFAM" id="SSF53448">
    <property type="entry name" value="Nucleotide-diphospho-sugar transferases"/>
    <property type="match status" value="1"/>
</dbReference>
<dbReference type="Proteomes" id="UP001634394">
    <property type="component" value="Unassembled WGS sequence"/>
</dbReference>
<protein>
    <submittedName>
        <fullName evidence="2">Uncharacterized protein</fullName>
    </submittedName>
</protein>
<reference evidence="2 3" key="1">
    <citation type="submission" date="2024-11" db="EMBL/GenBank/DDBJ databases">
        <title>Chromosome-level genome assembly of the freshwater bivalve Anodonta woodiana.</title>
        <authorList>
            <person name="Chen X."/>
        </authorList>
    </citation>
    <scope>NUCLEOTIDE SEQUENCE [LARGE SCALE GENOMIC DNA]</scope>
    <source>
        <strain evidence="2">MN2024</strain>
        <tissue evidence="2">Gills</tissue>
    </source>
</reference>
<dbReference type="InterPro" id="IPR029044">
    <property type="entry name" value="Nucleotide-diphossugar_trans"/>
</dbReference>
<evidence type="ECO:0000313" key="3">
    <source>
        <dbReference type="Proteomes" id="UP001634394"/>
    </source>
</evidence>
<dbReference type="InterPro" id="IPR042465">
    <property type="entry name" value="XXLT1"/>
</dbReference>
<feature type="transmembrane region" description="Helical" evidence="1">
    <location>
        <begin position="12"/>
        <end position="34"/>
    </location>
</feature>
<name>A0ABD3XBM8_SINWO</name>
<evidence type="ECO:0000256" key="1">
    <source>
        <dbReference type="SAM" id="Phobius"/>
    </source>
</evidence>
<sequence length="352" mass="40561">MMLRLSLRYGRLLKLTGAILGACALRMLIMVYHFSQEPSYPVNFAYRSNQCDHSHLFLAPNESKVVNICVMAGYEGVEEELEVLLKSVILNAHLYSVVIYIICGDGSRPLVQGLINNLHHPYINIRYELTDLNKTQVLLEMEKINIAITYHAGIYGMAKAYLHRLLPNLDKCILLDTDLIFGSDPAFLWEEFQNQEGSEIITMKINTQTATQFQASSGVVLMNLKAMRESNIEEHYAIAAQSVCPRIPERKTEYRDCALGDQTLLFGVYQIKPYLFHSLPGSWILEFCHEFLGFTFDTHYSSEQNLFFGIAHFNCVSRQEHMAFRTYVTHTGHMYFDSLKNYLRNIMNFRIH</sequence>
<keyword evidence="1" id="KW-1133">Transmembrane helix</keyword>
<dbReference type="PANTHER" id="PTHR46612">
    <property type="entry name" value="XYLOSIDE XYLOSYLTRANSFERASE 1"/>
    <property type="match status" value="1"/>
</dbReference>
<dbReference type="Gene3D" id="3.90.550.10">
    <property type="entry name" value="Spore Coat Polysaccharide Biosynthesis Protein SpsA, Chain A"/>
    <property type="match status" value="1"/>
</dbReference>
<keyword evidence="1" id="KW-0472">Membrane</keyword>
<keyword evidence="1" id="KW-0812">Transmembrane</keyword>